<comment type="caution">
    <text evidence="5">The sequence shown here is derived from an EMBL/GenBank/DDBJ whole genome shotgun (WGS) entry which is preliminary data.</text>
</comment>
<evidence type="ECO:0000259" key="3">
    <source>
        <dbReference type="Pfam" id="PF00534"/>
    </source>
</evidence>
<reference evidence="5 6" key="1">
    <citation type="submission" date="2019-09" db="EMBL/GenBank/DDBJ databases">
        <title>Bifidobacterium canis sp. nov., isolated from the digestive tract of German Shepherd dog puppy.</title>
        <authorList>
            <person name="Bunesova V."/>
        </authorList>
    </citation>
    <scope>NUCLEOTIDE SEQUENCE [LARGE SCALE GENOMIC DNA]</scope>
    <source>
        <strain evidence="5 6">GSD1FS</strain>
    </source>
</reference>
<keyword evidence="2 5" id="KW-0808">Transferase</keyword>
<dbReference type="InterPro" id="IPR050194">
    <property type="entry name" value="Glycosyltransferase_grp1"/>
</dbReference>
<proteinExistence type="predicted"/>
<evidence type="ECO:0000259" key="4">
    <source>
        <dbReference type="Pfam" id="PF13439"/>
    </source>
</evidence>
<evidence type="ECO:0000256" key="1">
    <source>
        <dbReference type="ARBA" id="ARBA00022676"/>
    </source>
</evidence>
<dbReference type="InterPro" id="IPR028098">
    <property type="entry name" value="Glyco_trans_4-like_N"/>
</dbReference>
<evidence type="ECO:0000313" key="6">
    <source>
        <dbReference type="Proteomes" id="UP000487882"/>
    </source>
</evidence>
<name>A0A7K1J5P7_9BIFI</name>
<feature type="domain" description="Glycosyltransferase subfamily 4-like N-terminal" evidence="4">
    <location>
        <begin position="14"/>
        <end position="181"/>
    </location>
</feature>
<sequence length="370" mass="42398">MTVSVAFTVSSLGMGGLERVTTIIANALSQSDDCTVTLINLANKSEYFPVHTDKYVKPGALSYNWWRVRRKVHQKMRHNDGNYTAEHWVRRLFGQGRYDYLILNPDFFQYFALIKQLQPQARIYLWMHNNYDIYVNKYFAQQQHQLKQAASGADGIICLEHYSAARWSQWNNNVQVIHNPLTLTSRGHVSDLNSKTIACTSRLMREQKGLDYMVDVAERLPQGWHINIAGDGQDREWLEAEIARKGLENKLHLLGALDDAQLDEHYASSSMFLSLSRWEGFSLVTVEAMSRGIPVIAFRLPALEEVTDNGKYGMLVPLGDVDAMSEAIDELIDDHSEMERYAQLSLERAKAFDLHKIVQEWKKLVLNSKS</sequence>
<dbReference type="AlphaFoldDB" id="A0A7K1J5P7"/>
<dbReference type="RefSeq" id="WP_155588818.1">
    <property type="nucleotide sequence ID" value="NZ_WNLP01000005.1"/>
</dbReference>
<protein>
    <submittedName>
        <fullName evidence="5">Glycosyl transferase group 1</fullName>
    </submittedName>
</protein>
<accession>A0A7K1J5P7</accession>
<dbReference type="SUPFAM" id="SSF53756">
    <property type="entry name" value="UDP-Glycosyltransferase/glycogen phosphorylase"/>
    <property type="match status" value="1"/>
</dbReference>
<dbReference type="Gene3D" id="3.40.50.2000">
    <property type="entry name" value="Glycogen Phosphorylase B"/>
    <property type="match status" value="2"/>
</dbReference>
<keyword evidence="1" id="KW-0328">Glycosyltransferase</keyword>
<feature type="domain" description="Glycosyl transferase family 1" evidence="3">
    <location>
        <begin position="190"/>
        <end position="342"/>
    </location>
</feature>
<dbReference type="Pfam" id="PF00534">
    <property type="entry name" value="Glycos_transf_1"/>
    <property type="match status" value="1"/>
</dbReference>
<dbReference type="PANTHER" id="PTHR45947:SF3">
    <property type="entry name" value="SULFOQUINOVOSYL TRANSFERASE SQD2"/>
    <property type="match status" value="1"/>
</dbReference>
<gene>
    <name evidence="5" type="ORF">GSD1FS_1255</name>
</gene>
<dbReference type="InterPro" id="IPR001296">
    <property type="entry name" value="Glyco_trans_1"/>
</dbReference>
<organism evidence="5 6">
    <name type="scientific">Bifidobacterium canis</name>
    <dbReference type="NCBI Taxonomy" id="2610880"/>
    <lineage>
        <taxon>Bacteria</taxon>
        <taxon>Bacillati</taxon>
        <taxon>Actinomycetota</taxon>
        <taxon>Actinomycetes</taxon>
        <taxon>Bifidobacteriales</taxon>
        <taxon>Bifidobacteriaceae</taxon>
        <taxon>Bifidobacterium</taxon>
    </lineage>
</organism>
<dbReference type="Proteomes" id="UP000487882">
    <property type="component" value="Unassembled WGS sequence"/>
</dbReference>
<keyword evidence="6" id="KW-1185">Reference proteome</keyword>
<evidence type="ECO:0000256" key="2">
    <source>
        <dbReference type="ARBA" id="ARBA00022679"/>
    </source>
</evidence>
<dbReference type="PANTHER" id="PTHR45947">
    <property type="entry name" value="SULFOQUINOVOSYL TRANSFERASE SQD2"/>
    <property type="match status" value="1"/>
</dbReference>
<dbReference type="GO" id="GO:0016757">
    <property type="term" value="F:glycosyltransferase activity"/>
    <property type="evidence" value="ECO:0007669"/>
    <property type="project" value="TreeGrafter"/>
</dbReference>
<dbReference type="Pfam" id="PF13439">
    <property type="entry name" value="Glyco_transf_4"/>
    <property type="match status" value="1"/>
</dbReference>
<dbReference type="EMBL" id="WNLP01000005">
    <property type="protein sequence ID" value="MUH59912.1"/>
    <property type="molecule type" value="Genomic_DNA"/>
</dbReference>
<evidence type="ECO:0000313" key="5">
    <source>
        <dbReference type="EMBL" id="MUH59912.1"/>
    </source>
</evidence>